<gene>
    <name evidence="1" type="ORF">IHE45_04G062300</name>
</gene>
<evidence type="ECO:0000313" key="1">
    <source>
        <dbReference type="EMBL" id="KAH7685781.1"/>
    </source>
</evidence>
<protein>
    <submittedName>
        <fullName evidence="1">Uncharacterized protein</fullName>
    </submittedName>
</protein>
<keyword evidence="2" id="KW-1185">Reference proteome</keyword>
<accession>A0ACB7WCH6</accession>
<dbReference type="Proteomes" id="UP000827976">
    <property type="component" value="Chromosome 4"/>
</dbReference>
<dbReference type="EMBL" id="CM037014">
    <property type="protein sequence ID" value="KAH7685781.1"/>
    <property type="molecule type" value="Genomic_DNA"/>
</dbReference>
<reference evidence="2" key="1">
    <citation type="journal article" date="2022" name="Nat. Commun.">
        <title>Chromosome evolution and the genetic basis of agronomically important traits in greater yam.</title>
        <authorList>
            <person name="Bredeson J.V."/>
            <person name="Lyons J.B."/>
            <person name="Oniyinde I.O."/>
            <person name="Okereke N.R."/>
            <person name="Kolade O."/>
            <person name="Nnabue I."/>
            <person name="Nwadili C.O."/>
            <person name="Hribova E."/>
            <person name="Parker M."/>
            <person name="Nwogha J."/>
            <person name="Shu S."/>
            <person name="Carlson J."/>
            <person name="Kariba R."/>
            <person name="Muthemba S."/>
            <person name="Knop K."/>
            <person name="Barton G.J."/>
            <person name="Sherwood A.V."/>
            <person name="Lopez-Montes A."/>
            <person name="Asiedu R."/>
            <person name="Jamnadass R."/>
            <person name="Muchugi A."/>
            <person name="Goodstein D."/>
            <person name="Egesi C.N."/>
            <person name="Featherston J."/>
            <person name="Asfaw A."/>
            <person name="Simpson G.G."/>
            <person name="Dolezel J."/>
            <person name="Hendre P.S."/>
            <person name="Van Deynze A."/>
            <person name="Kumar P.L."/>
            <person name="Obidiegwu J.E."/>
            <person name="Bhattacharjee R."/>
            <person name="Rokhsar D.S."/>
        </authorList>
    </citation>
    <scope>NUCLEOTIDE SEQUENCE [LARGE SCALE GENOMIC DNA]</scope>
    <source>
        <strain evidence="2">cv. TDa95/00328</strain>
    </source>
</reference>
<comment type="caution">
    <text evidence="1">The sequence shown here is derived from an EMBL/GenBank/DDBJ whole genome shotgun (WGS) entry which is preliminary data.</text>
</comment>
<evidence type="ECO:0000313" key="2">
    <source>
        <dbReference type="Proteomes" id="UP000827976"/>
    </source>
</evidence>
<sequence>MNSNAPETQCRMASISSKQPAKLKNLQKEILDPTVFSQSLHKGVSSSIETHLRMQGKNTKGCKGPYGTNPNSKSVAPPSTIARERSQMQQKDARDNNKVVFPDKRRKVWLPPGGGSSASATDMYKKAT</sequence>
<organism evidence="1 2">
    <name type="scientific">Dioscorea alata</name>
    <name type="common">Purple yam</name>
    <dbReference type="NCBI Taxonomy" id="55571"/>
    <lineage>
        <taxon>Eukaryota</taxon>
        <taxon>Viridiplantae</taxon>
        <taxon>Streptophyta</taxon>
        <taxon>Embryophyta</taxon>
        <taxon>Tracheophyta</taxon>
        <taxon>Spermatophyta</taxon>
        <taxon>Magnoliopsida</taxon>
        <taxon>Liliopsida</taxon>
        <taxon>Dioscoreales</taxon>
        <taxon>Dioscoreaceae</taxon>
        <taxon>Dioscorea</taxon>
    </lineage>
</organism>
<name>A0ACB7WCH6_DIOAL</name>
<proteinExistence type="predicted"/>